<accession>A0A4Y2FWV4</accession>
<dbReference type="Proteomes" id="UP000499080">
    <property type="component" value="Unassembled WGS sequence"/>
</dbReference>
<proteinExistence type="predicted"/>
<gene>
    <name evidence="1" type="ORF">AVEN_225743_1</name>
</gene>
<comment type="caution">
    <text evidence="1">The sequence shown here is derived from an EMBL/GenBank/DDBJ whole genome shotgun (WGS) entry which is preliminary data.</text>
</comment>
<name>A0A4Y2FWV4_ARAVE</name>
<evidence type="ECO:0000313" key="2">
    <source>
        <dbReference type="Proteomes" id="UP000499080"/>
    </source>
</evidence>
<reference evidence="1 2" key="1">
    <citation type="journal article" date="2019" name="Sci. Rep.">
        <title>Orb-weaving spider Araneus ventricosus genome elucidates the spidroin gene catalogue.</title>
        <authorList>
            <person name="Kono N."/>
            <person name="Nakamura H."/>
            <person name="Ohtoshi R."/>
            <person name="Moran D.A.P."/>
            <person name="Shinohara A."/>
            <person name="Yoshida Y."/>
            <person name="Fujiwara M."/>
            <person name="Mori M."/>
            <person name="Tomita M."/>
            <person name="Arakawa K."/>
        </authorList>
    </citation>
    <scope>NUCLEOTIDE SEQUENCE [LARGE SCALE GENOMIC DNA]</scope>
</reference>
<keyword evidence="2" id="KW-1185">Reference proteome</keyword>
<sequence>MERDGMVKAFFGDHSLATWLILRIKIPENAISSIFLLKGEIQFFRNSMARHGRGDIKRPRLDHGRLIDRNDFRVSCPQCWKAGDYAIESAVTCHY</sequence>
<evidence type="ECO:0000313" key="1">
    <source>
        <dbReference type="EMBL" id="GBM44996.1"/>
    </source>
</evidence>
<organism evidence="1 2">
    <name type="scientific">Araneus ventricosus</name>
    <name type="common">Orbweaver spider</name>
    <name type="synonym">Epeira ventricosa</name>
    <dbReference type="NCBI Taxonomy" id="182803"/>
    <lineage>
        <taxon>Eukaryota</taxon>
        <taxon>Metazoa</taxon>
        <taxon>Ecdysozoa</taxon>
        <taxon>Arthropoda</taxon>
        <taxon>Chelicerata</taxon>
        <taxon>Arachnida</taxon>
        <taxon>Araneae</taxon>
        <taxon>Araneomorphae</taxon>
        <taxon>Entelegynae</taxon>
        <taxon>Araneoidea</taxon>
        <taxon>Araneidae</taxon>
        <taxon>Araneus</taxon>
    </lineage>
</organism>
<dbReference type="EMBL" id="BGPR01001086">
    <property type="protein sequence ID" value="GBM44996.1"/>
    <property type="molecule type" value="Genomic_DNA"/>
</dbReference>
<dbReference type="AlphaFoldDB" id="A0A4Y2FWV4"/>
<protein>
    <submittedName>
        <fullName evidence="1">Uncharacterized protein</fullName>
    </submittedName>
</protein>